<name>A0ABN9PU90_9DINO</name>
<accession>A0ABN9PU90</accession>
<feature type="compositionally biased region" description="Basic and acidic residues" evidence="1">
    <location>
        <begin position="117"/>
        <end position="134"/>
    </location>
</feature>
<evidence type="ECO:0000313" key="3">
    <source>
        <dbReference type="Proteomes" id="UP001189429"/>
    </source>
</evidence>
<organism evidence="2 3">
    <name type="scientific">Prorocentrum cordatum</name>
    <dbReference type="NCBI Taxonomy" id="2364126"/>
    <lineage>
        <taxon>Eukaryota</taxon>
        <taxon>Sar</taxon>
        <taxon>Alveolata</taxon>
        <taxon>Dinophyceae</taxon>
        <taxon>Prorocentrales</taxon>
        <taxon>Prorocentraceae</taxon>
        <taxon>Prorocentrum</taxon>
    </lineage>
</organism>
<proteinExistence type="predicted"/>
<comment type="caution">
    <text evidence="2">The sequence shown here is derived from an EMBL/GenBank/DDBJ whole genome shotgun (WGS) entry which is preliminary data.</text>
</comment>
<reference evidence="2" key="1">
    <citation type="submission" date="2023-10" db="EMBL/GenBank/DDBJ databases">
        <authorList>
            <person name="Chen Y."/>
            <person name="Shah S."/>
            <person name="Dougan E. K."/>
            <person name="Thang M."/>
            <person name="Chan C."/>
        </authorList>
    </citation>
    <scope>NUCLEOTIDE SEQUENCE [LARGE SCALE GENOMIC DNA]</scope>
</reference>
<sequence length="157" mass="16972">DAPRCSSPQEKNAQVRAMPRGWAAEVCPGARRVLRACVGRGSPRRDPRQKGGASSSWKRCPFPRGGGPWPIATHRTLNTPDFSASPPRRPRRPAGTSGPPGDAWAAGRRTSNQASKSLREIPRARGRTSDDAHSVRSATDELVPWVRAAHCVEQPIG</sequence>
<evidence type="ECO:0000313" key="2">
    <source>
        <dbReference type="EMBL" id="CAK0795101.1"/>
    </source>
</evidence>
<evidence type="ECO:0000256" key="1">
    <source>
        <dbReference type="SAM" id="MobiDB-lite"/>
    </source>
</evidence>
<protein>
    <submittedName>
        <fullName evidence="2">Uncharacterized protein</fullName>
    </submittedName>
</protein>
<dbReference type="Proteomes" id="UP001189429">
    <property type="component" value="Unassembled WGS sequence"/>
</dbReference>
<feature type="region of interest" description="Disordered" evidence="1">
    <location>
        <begin position="36"/>
        <end position="140"/>
    </location>
</feature>
<gene>
    <name evidence="2" type="ORF">PCOR1329_LOCUS4866</name>
</gene>
<feature type="non-terminal residue" evidence="2">
    <location>
        <position position="1"/>
    </location>
</feature>
<keyword evidence="3" id="KW-1185">Reference proteome</keyword>
<dbReference type="EMBL" id="CAUYUJ010001261">
    <property type="protein sequence ID" value="CAK0795101.1"/>
    <property type="molecule type" value="Genomic_DNA"/>
</dbReference>